<proteinExistence type="predicted"/>
<dbReference type="AlphaFoldDB" id="A0AAQ1G721"/>
<comment type="caution">
    <text evidence="1">The sequence shown here is derived from an EMBL/GenBank/DDBJ whole genome shotgun (WGS) entry which is preliminary data.</text>
</comment>
<gene>
    <name evidence="1" type="ORF">SAMN05216586_103127</name>
</gene>
<dbReference type="Proteomes" id="UP000243518">
    <property type="component" value="Unassembled WGS sequence"/>
</dbReference>
<evidence type="ECO:0000313" key="2">
    <source>
        <dbReference type="Proteomes" id="UP000243518"/>
    </source>
</evidence>
<reference evidence="1 2" key="1">
    <citation type="submission" date="2016-10" db="EMBL/GenBank/DDBJ databases">
        <authorList>
            <person name="Varghese N."/>
            <person name="Submissions S."/>
        </authorList>
    </citation>
    <scope>NUCLEOTIDE SEQUENCE [LARGE SCALE GENOMIC DNA]</scope>
    <source>
        <strain evidence="1 2">CECT 8317</strain>
    </source>
</reference>
<accession>A0AAQ1G721</accession>
<sequence length="29" mass="3189">MDAAHFTKKMMEVNALKPIDQSGVKLTPS</sequence>
<dbReference type="EMBL" id="FNVE01000003">
    <property type="protein sequence ID" value="SEG07222.1"/>
    <property type="molecule type" value="Genomic_DNA"/>
</dbReference>
<protein>
    <submittedName>
        <fullName evidence="1">Uncharacterized protein</fullName>
    </submittedName>
</protein>
<evidence type="ECO:0000313" key="1">
    <source>
        <dbReference type="EMBL" id="SEG07222.1"/>
    </source>
</evidence>
<organism evidence="1 2">
    <name type="scientific">Halopseudomonas aestusnigri</name>
    <dbReference type="NCBI Taxonomy" id="857252"/>
    <lineage>
        <taxon>Bacteria</taxon>
        <taxon>Pseudomonadati</taxon>
        <taxon>Pseudomonadota</taxon>
        <taxon>Gammaproteobacteria</taxon>
        <taxon>Pseudomonadales</taxon>
        <taxon>Pseudomonadaceae</taxon>
        <taxon>Halopseudomonas</taxon>
    </lineage>
</organism>
<keyword evidence="2" id="KW-1185">Reference proteome</keyword>
<name>A0AAQ1G721_9GAMM</name>